<comment type="subcellular location">
    <subcellularLocation>
        <location evidence="1">Membrane</location>
        <topology evidence="1">Multi-pass membrane protein</topology>
    </subcellularLocation>
</comment>
<keyword evidence="9" id="KW-0732">Signal</keyword>
<evidence type="ECO:0000256" key="8">
    <source>
        <dbReference type="SAM" id="Phobius"/>
    </source>
</evidence>
<dbReference type="GO" id="GO:0016020">
    <property type="term" value="C:membrane"/>
    <property type="evidence" value="ECO:0007669"/>
    <property type="project" value="UniProtKB-SubCell"/>
</dbReference>
<dbReference type="InterPro" id="IPR037185">
    <property type="entry name" value="EmrE-like"/>
</dbReference>
<feature type="transmembrane region" description="Helical" evidence="8">
    <location>
        <begin position="39"/>
        <end position="56"/>
    </location>
</feature>
<dbReference type="SUPFAM" id="SSF103481">
    <property type="entry name" value="Multidrug resistance efflux transporter EmrE"/>
    <property type="match status" value="1"/>
</dbReference>
<keyword evidence="7 8" id="KW-0472">Membrane</keyword>
<feature type="transmembrane region" description="Helical" evidence="8">
    <location>
        <begin position="269"/>
        <end position="286"/>
    </location>
</feature>
<keyword evidence="5 8" id="KW-0812">Transmembrane</keyword>
<sequence length="412" mass="45530">MGWKYRIGLLLIGTVVLIWVTSAEVTQSIFDSYRHPFVLTWLGASLLIVYLPISLLNDQIKSCIVKTRKNPGTFNGIASTDSPLKSPLKNGRKSSDLELQHLILRKDSDLDLEADGETVSFIRTDSAHPVRNHGKLLSWDLVKVSILLTPLWFMTEYLSNGALALTSVASTTILSSTAGLFTLVFGTMLGQDSFNISKVVAVIMTITGVAMTTLGKTWSTDEEVSVVSQEHSLWGDALGLCSAVSYGLFTILLKKFAGEGGSHVDMQRIFGYIGLFTLLGLWWLIWPLSWLGLEPRFSLPTTIKVDEVLLGNAIVGSVVSDYFWALSVVWTTPLVATLGMSLTIPLAMVADMVVHGRHYSGIYVLGSLQVFAGFRSEACSATYEYRAANRRAYFVKTIEFPPIHWMMGERWN</sequence>
<evidence type="ECO:0000256" key="5">
    <source>
        <dbReference type="ARBA" id="ARBA00022692"/>
    </source>
</evidence>
<feature type="transmembrane region" description="Helical" evidence="8">
    <location>
        <begin position="136"/>
        <end position="155"/>
    </location>
</feature>
<reference evidence="10 11" key="1">
    <citation type="submission" date="2024-09" db="EMBL/GenBank/DDBJ databases">
        <title>Chromosome-scale assembly of Riccia fluitans.</title>
        <authorList>
            <person name="Paukszto L."/>
            <person name="Sawicki J."/>
            <person name="Karawczyk K."/>
            <person name="Piernik-Szablinska J."/>
            <person name="Szczecinska M."/>
            <person name="Mazdziarz M."/>
        </authorList>
    </citation>
    <scope>NUCLEOTIDE SEQUENCE [LARGE SCALE GENOMIC DNA]</scope>
    <source>
        <strain evidence="10">Rf_01</strain>
        <tissue evidence="10">Aerial parts of the thallus</tissue>
    </source>
</reference>
<evidence type="ECO:0000256" key="1">
    <source>
        <dbReference type="ARBA" id="ARBA00004141"/>
    </source>
</evidence>
<evidence type="ECO:0000313" key="11">
    <source>
        <dbReference type="Proteomes" id="UP001605036"/>
    </source>
</evidence>
<evidence type="ECO:0000313" key="10">
    <source>
        <dbReference type="EMBL" id="KAL2645209.1"/>
    </source>
</evidence>
<dbReference type="PANTHER" id="PTHR23051:SF12">
    <property type="entry name" value="OS04G0645600 PROTEIN"/>
    <property type="match status" value="1"/>
</dbReference>
<keyword evidence="3" id="KW-0813">Transport</keyword>
<evidence type="ECO:0000256" key="6">
    <source>
        <dbReference type="ARBA" id="ARBA00022989"/>
    </source>
</evidence>
<feature type="transmembrane region" description="Helical" evidence="8">
    <location>
        <begin position="237"/>
        <end position="257"/>
    </location>
</feature>
<proteinExistence type="inferred from homology"/>
<evidence type="ECO:0000256" key="3">
    <source>
        <dbReference type="ARBA" id="ARBA00022448"/>
    </source>
</evidence>
<name>A0ABD1ZBM0_9MARC</name>
<evidence type="ECO:0000256" key="9">
    <source>
        <dbReference type="SAM" id="SignalP"/>
    </source>
</evidence>
<feature type="signal peptide" evidence="9">
    <location>
        <begin position="1"/>
        <end position="23"/>
    </location>
</feature>
<accession>A0ABD1ZBM0</accession>
<keyword evidence="6 8" id="KW-1133">Transmembrane helix</keyword>
<keyword evidence="11" id="KW-1185">Reference proteome</keyword>
<protein>
    <recommendedName>
        <fullName evidence="12">EamA domain-containing protein</fullName>
    </recommendedName>
</protein>
<evidence type="ECO:0000256" key="7">
    <source>
        <dbReference type="ARBA" id="ARBA00023136"/>
    </source>
</evidence>
<comment type="caution">
    <text evidence="10">The sequence shown here is derived from an EMBL/GenBank/DDBJ whole genome shotgun (WGS) entry which is preliminary data.</text>
</comment>
<feature type="transmembrane region" description="Helical" evidence="8">
    <location>
        <begin position="322"/>
        <end position="350"/>
    </location>
</feature>
<comment type="similarity">
    <text evidence="2">Belongs to the nucleotide-sugar transporter family. UDP-galactose:UMP antiporter (TC 2.A.7.11) subfamily.</text>
</comment>
<evidence type="ECO:0000256" key="2">
    <source>
        <dbReference type="ARBA" id="ARBA00008349"/>
    </source>
</evidence>
<dbReference type="AlphaFoldDB" id="A0ABD1ZBM0"/>
<gene>
    <name evidence="10" type="ORF">R1flu_012796</name>
</gene>
<dbReference type="EMBL" id="JBHFFA010000002">
    <property type="protein sequence ID" value="KAL2645209.1"/>
    <property type="molecule type" value="Genomic_DNA"/>
</dbReference>
<feature type="chain" id="PRO_5044810759" description="EamA domain-containing protein" evidence="9">
    <location>
        <begin position="24"/>
        <end position="412"/>
    </location>
</feature>
<dbReference type="Pfam" id="PF08449">
    <property type="entry name" value="UAA"/>
    <property type="match status" value="1"/>
</dbReference>
<organism evidence="10 11">
    <name type="scientific">Riccia fluitans</name>
    <dbReference type="NCBI Taxonomy" id="41844"/>
    <lineage>
        <taxon>Eukaryota</taxon>
        <taxon>Viridiplantae</taxon>
        <taxon>Streptophyta</taxon>
        <taxon>Embryophyta</taxon>
        <taxon>Marchantiophyta</taxon>
        <taxon>Marchantiopsida</taxon>
        <taxon>Marchantiidae</taxon>
        <taxon>Marchantiales</taxon>
        <taxon>Ricciaceae</taxon>
        <taxon>Riccia</taxon>
    </lineage>
</organism>
<evidence type="ECO:0000256" key="4">
    <source>
        <dbReference type="ARBA" id="ARBA00022449"/>
    </source>
</evidence>
<dbReference type="InterPro" id="IPR013657">
    <property type="entry name" value="SCL35B1-4/HUT1"/>
</dbReference>
<evidence type="ECO:0008006" key="12">
    <source>
        <dbReference type="Google" id="ProtNLM"/>
    </source>
</evidence>
<keyword evidence="4" id="KW-0050">Antiport</keyword>
<dbReference type="PANTHER" id="PTHR23051">
    <property type="entry name" value="SOLUTE CARRIER FAMILY 35, MEMBER F5"/>
    <property type="match status" value="1"/>
</dbReference>
<dbReference type="GO" id="GO:0015297">
    <property type="term" value="F:antiporter activity"/>
    <property type="evidence" value="ECO:0007669"/>
    <property type="project" value="UniProtKB-KW"/>
</dbReference>
<feature type="transmembrane region" description="Helical" evidence="8">
    <location>
        <begin position="199"/>
        <end position="217"/>
    </location>
</feature>
<feature type="transmembrane region" description="Helical" evidence="8">
    <location>
        <begin position="161"/>
        <end position="187"/>
    </location>
</feature>
<dbReference type="Proteomes" id="UP001605036">
    <property type="component" value="Unassembled WGS sequence"/>
</dbReference>